<gene>
    <name evidence="3" type="ORF">ACFQ11_21640</name>
</gene>
<dbReference type="EMBL" id="JBHTJA010000046">
    <property type="protein sequence ID" value="MFD0903012.1"/>
    <property type="molecule type" value="Genomic_DNA"/>
</dbReference>
<evidence type="ECO:0000313" key="3">
    <source>
        <dbReference type="EMBL" id="MFD0903012.1"/>
    </source>
</evidence>
<evidence type="ECO:0000259" key="2">
    <source>
        <dbReference type="Pfam" id="PF13449"/>
    </source>
</evidence>
<feature type="domain" description="Phytase-like" evidence="2">
    <location>
        <begin position="49"/>
        <end position="369"/>
    </location>
</feature>
<dbReference type="Proteomes" id="UP001596972">
    <property type="component" value="Unassembled WGS sequence"/>
</dbReference>
<dbReference type="RefSeq" id="WP_378301373.1">
    <property type="nucleotide sequence ID" value="NZ_JBHTJA010000046.1"/>
</dbReference>
<keyword evidence="1" id="KW-0732">Signal</keyword>
<evidence type="ECO:0000256" key="1">
    <source>
        <dbReference type="SAM" id="SignalP"/>
    </source>
</evidence>
<evidence type="ECO:0000313" key="4">
    <source>
        <dbReference type="Proteomes" id="UP001596972"/>
    </source>
</evidence>
<accession>A0ABW3ES31</accession>
<comment type="caution">
    <text evidence="3">The sequence shown here is derived from an EMBL/GenBank/DDBJ whole genome shotgun (WGS) entry which is preliminary data.</text>
</comment>
<organism evidence="3 4">
    <name type="scientific">Actinomadura sediminis</name>
    <dbReference type="NCBI Taxonomy" id="1038904"/>
    <lineage>
        <taxon>Bacteria</taxon>
        <taxon>Bacillati</taxon>
        <taxon>Actinomycetota</taxon>
        <taxon>Actinomycetes</taxon>
        <taxon>Streptosporangiales</taxon>
        <taxon>Thermomonosporaceae</taxon>
        <taxon>Actinomadura</taxon>
    </lineage>
</organism>
<feature type="chain" id="PRO_5046951203" evidence="1">
    <location>
        <begin position="26"/>
        <end position="386"/>
    </location>
</feature>
<feature type="signal peptide" evidence="1">
    <location>
        <begin position="1"/>
        <end position="25"/>
    </location>
</feature>
<keyword evidence="4" id="KW-1185">Reference proteome</keyword>
<sequence>MISRACIAAGLTVAALAAAPPPAAAAPPHREARVLGTRTLPSGLQYAGTTVGGLSGIDRDPRTGRYVLVADDRSRLAPARFYTADIEVSASGLGAVEITGTRPFLRPDGTTYPSMDAWTAAPCAGPRARCDPLAPVDPEDIRFDPLSGHVWWSQEGERIVPRSGAPTLIDPSIRRARPDGRFAGRLRLPRNGHIVADDRGPRQNRGIEGFTFAAGGRLVTSVLEAPLLQDGPEPGPDAGALVRLTVQTRGGGVTGQYAYPVGPLSAAAGATGVSAILAAGHGRYLVLEREVGVGAGGSLGTRVRIHEAVLDGATDVARVHSLADAPWVRPVRKRPVAELAGVGVVEGMTWGPRLRTGERTLVLVADDNFGAFGPDLPTKIIALALP</sequence>
<dbReference type="InterPro" id="IPR027372">
    <property type="entry name" value="Phytase-like_dom"/>
</dbReference>
<reference evidence="4" key="1">
    <citation type="journal article" date="2019" name="Int. J. Syst. Evol. Microbiol.">
        <title>The Global Catalogue of Microorganisms (GCM) 10K type strain sequencing project: providing services to taxonomists for standard genome sequencing and annotation.</title>
        <authorList>
            <consortium name="The Broad Institute Genomics Platform"/>
            <consortium name="The Broad Institute Genome Sequencing Center for Infectious Disease"/>
            <person name="Wu L."/>
            <person name="Ma J."/>
        </authorList>
    </citation>
    <scope>NUCLEOTIDE SEQUENCE [LARGE SCALE GENOMIC DNA]</scope>
    <source>
        <strain evidence="4">JCM 31202</strain>
    </source>
</reference>
<proteinExistence type="predicted"/>
<dbReference type="Pfam" id="PF13449">
    <property type="entry name" value="Phytase-like"/>
    <property type="match status" value="1"/>
</dbReference>
<name>A0ABW3ES31_9ACTN</name>
<protein>
    <submittedName>
        <fullName evidence="3">Esterase-like activity of phytase family protein</fullName>
    </submittedName>
</protein>